<dbReference type="Gene3D" id="3.40.50.360">
    <property type="match status" value="1"/>
</dbReference>
<feature type="domain" description="4Fe-4S ferredoxin-type" evidence="4">
    <location>
        <begin position="184"/>
        <end position="212"/>
    </location>
</feature>
<organism evidence="5 7">
    <name type="scientific">Roseburia intestinalis</name>
    <dbReference type="NCBI Taxonomy" id="166486"/>
    <lineage>
        <taxon>Bacteria</taxon>
        <taxon>Bacillati</taxon>
        <taxon>Bacillota</taxon>
        <taxon>Clostridia</taxon>
        <taxon>Lachnospirales</taxon>
        <taxon>Lachnospiraceae</taxon>
        <taxon>Roseburia</taxon>
    </lineage>
</organism>
<accession>A0A173VPH2</accession>
<dbReference type="InterPro" id="IPR029039">
    <property type="entry name" value="Flavoprotein-like_sf"/>
</dbReference>
<feature type="domain" description="4Fe-4S ferredoxin-type" evidence="4">
    <location>
        <begin position="218"/>
        <end position="240"/>
    </location>
</feature>
<sequence length="257" mass="28550">MLGIYLSGTGNTKYCVTKLVKLIDASADVVPLEDEFIIDKIKRNETVILGYPTQFSNAPYMVRDFIQMHASLWKGRKMICVATMGAFSGDGSGCAARLLKKYGAVILGGVHIKMPDSICDSKMLKKSAEENEKIIRKADEKLKEAAERIRQGDYPAEGLTIFAHIAGLFGQRLWFYKKTAGYTDQLKINQDCVGCGKCAKICPMKNITMENGRPHPGSKCTMCYRCICNCPQKAITLLGSKVILQYKFEDSSNLTKM</sequence>
<evidence type="ECO:0000313" key="5">
    <source>
        <dbReference type="EMBL" id="CUN28047.1"/>
    </source>
</evidence>
<evidence type="ECO:0000259" key="4">
    <source>
        <dbReference type="PROSITE" id="PS51379"/>
    </source>
</evidence>
<keyword evidence="3" id="KW-0411">Iron-sulfur</keyword>
<dbReference type="NCBIfam" id="NF038196">
    <property type="entry name" value="ferrodoxin_EFR1"/>
    <property type="match status" value="1"/>
</dbReference>
<evidence type="ECO:0000313" key="6">
    <source>
        <dbReference type="EMBL" id="RHA65736.1"/>
    </source>
</evidence>
<dbReference type="Proteomes" id="UP000284465">
    <property type="component" value="Unassembled WGS sequence"/>
</dbReference>
<dbReference type="SUPFAM" id="SSF54862">
    <property type="entry name" value="4Fe-4S ferredoxins"/>
    <property type="match status" value="1"/>
</dbReference>
<dbReference type="GO" id="GO:0051536">
    <property type="term" value="F:iron-sulfur cluster binding"/>
    <property type="evidence" value="ECO:0007669"/>
    <property type="project" value="UniProtKB-KW"/>
</dbReference>
<dbReference type="AlphaFoldDB" id="A0A173VPH2"/>
<reference evidence="5 7" key="1">
    <citation type="submission" date="2015-09" db="EMBL/GenBank/DDBJ databases">
        <authorList>
            <consortium name="Pathogen Informatics"/>
        </authorList>
    </citation>
    <scope>NUCLEOTIDE SEQUENCE [LARGE SCALE GENOMIC DNA]</scope>
    <source>
        <strain evidence="5 7">2789STDY5834960</strain>
    </source>
</reference>
<dbReference type="PaxDb" id="166486-ERS852572_03163"/>
<dbReference type="EMBL" id="CYXZ01000028">
    <property type="protein sequence ID" value="CUN28047.1"/>
    <property type="molecule type" value="Genomic_DNA"/>
</dbReference>
<dbReference type="PROSITE" id="PS51379">
    <property type="entry name" value="4FE4S_FER_2"/>
    <property type="match status" value="2"/>
</dbReference>
<dbReference type="GO" id="GO:0046872">
    <property type="term" value="F:metal ion binding"/>
    <property type="evidence" value="ECO:0007669"/>
    <property type="project" value="UniProtKB-KW"/>
</dbReference>
<dbReference type="InterPro" id="IPR017900">
    <property type="entry name" value="4Fe4S_Fe_S_CS"/>
</dbReference>
<dbReference type="RefSeq" id="WP_055195618.1">
    <property type="nucleotide sequence ID" value="NZ_CABIYH010000028.1"/>
</dbReference>
<dbReference type="InterPro" id="IPR017896">
    <property type="entry name" value="4Fe4S_Fe-S-bd"/>
</dbReference>
<gene>
    <name evidence="6" type="ORF">DW927_13470</name>
    <name evidence="5" type="ORF">ERS852572_03163</name>
</gene>
<dbReference type="Gene3D" id="3.30.70.20">
    <property type="match status" value="1"/>
</dbReference>
<keyword evidence="1" id="KW-0479">Metal-binding</keyword>
<evidence type="ECO:0000313" key="7">
    <source>
        <dbReference type="Proteomes" id="UP000095350"/>
    </source>
</evidence>
<protein>
    <submittedName>
        <fullName evidence="5">Ferredoxin II</fullName>
    </submittedName>
    <submittedName>
        <fullName evidence="6">Iron-sulfur protein</fullName>
    </submittedName>
</protein>
<dbReference type="Pfam" id="PF00037">
    <property type="entry name" value="Fer4"/>
    <property type="match status" value="1"/>
</dbReference>
<proteinExistence type="predicted"/>
<reference evidence="6 8" key="2">
    <citation type="submission" date="2018-08" db="EMBL/GenBank/DDBJ databases">
        <title>A genome reference for cultivated species of the human gut microbiota.</title>
        <authorList>
            <person name="Zou Y."/>
            <person name="Xue W."/>
            <person name="Luo G."/>
        </authorList>
    </citation>
    <scope>NUCLEOTIDE SEQUENCE [LARGE SCALE GENOMIC DNA]</scope>
    <source>
        <strain evidence="6 8">AM43-11</strain>
    </source>
</reference>
<evidence type="ECO:0000313" key="8">
    <source>
        <dbReference type="Proteomes" id="UP000284465"/>
    </source>
</evidence>
<dbReference type="PROSITE" id="PS00198">
    <property type="entry name" value="4FE4S_FER_1"/>
    <property type="match status" value="2"/>
</dbReference>
<evidence type="ECO:0000256" key="1">
    <source>
        <dbReference type="ARBA" id="ARBA00022723"/>
    </source>
</evidence>
<dbReference type="InterPro" id="IPR047964">
    <property type="entry name" value="EFR1-like"/>
</dbReference>
<keyword evidence="2" id="KW-0408">Iron</keyword>
<name>A0A173VPH2_9FIRM</name>
<dbReference type="STRING" id="166486.ERS852572_03163"/>
<evidence type="ECO:0000256" key="3">
    <source>
        <dbReference type="ARBA" id="ARBA00023014"/>
    </source>
</evidence>
<dbReference type="Proteomes" id="UP000095350">
    <property type="component" value="Unassembled WGS sequence"/>
</dbReference>
<evidence type="ECO:0000256" key="2">
    <source>
        <dbReference type="ARBA" id="ARBA00023004"/>
    </source>
</evidence>
<dbReference type="EMBL" id="QSFP01000016">
    <property type="protein sequence ID" value="RHA65736.1"/>
    <property type="molecule type" value="Genomic_DNA"/>
</dbReference>
<dbReference type="SUPFAM" id="SSF52218">
    <property type="entry name" value="Flavoproteins"/>
    <property type="match status" value="1"/>
</dbReference>
<dbReference type="OrthoDB" id="9813995at2"/>